<dbReference type="Pfam" id="PF04749">
    <property type="entry name" value="PLAC8"/>
    <property type="match status" value="1"/>
</dbReference>
<sequence length="113" mass="12637">MVDFQEPFFGICRDRWPCAIACLIPGGYCWLQSKTTSIVNGGHFFGPLLNVCLGMCLGAALNRRKIRDAFLIDGHFITDCLAHLFCPICAATQEYREVCRRIGPSKTFVLMTS</sequence>
<evidence type="ECO:0000313" key="3">
    <source>
        <dbReference type="Proteomes" id="UP001162131"/>
    </source>
</evidence>
<dbReference type="Proteomes" id="UP001162131">
    <property type="component" value="Unassembled WGS sequence"/>
</dbReference>
<gene>
    <name evidence="2" type="ORF">BSTOLATCC_MIC8623</name>
</gene>
<organism evidence="2 3">
    <name type="scientific">Blepharisma stoltei</name>
    <dbReference type="NCBI Taxonomy" id="1481888"/>
    <lineage>
        <taxon>Eukaryota</taxon>
        <taxon>Sar</taxon>
        <taxon>Alveolata</taxon>
        <taxon>Ciliophora</taxon>
        <taxon>Postciliodesmatophora</taxon>
        <taxon>Heterotrichea</taxon>
        <taxon>Heterotrichida</taxon>
        <taxon>Blepharismidae</taxon>
        <taxon>Blepharisma</taxon>
    </lineage>
</organism>
<keyword evidence="1" id="KW-0472">Membrane</keyword>
<dbReference type="PANTHER" id="PTHR15907">
    <property type="entry name" value="DUF614 FAMILY PROTEIN-RELATED"/>
    <property type="match status" value="1"/>
</dbReference>
<dbReference type="InterPro" id="IPR006461">
    <property type="entry name" value="PLAC_motif_containing"/>
</dbReference>
<evidence type="ECO:0000313" key="2">
    <source>
        <dbReference type="EMBL" id="CAG9313351.1"/>
    </source>
</evidence>
<keyword evidence="1" id="KW-0812">Transmembrane</keyword>
<evidence type="ECO:0008006" key="4">
    <source>
        <dbReference type="Google" id="ProtNLM"/>
    </source>
</evidence>
<name>A0AAU9IFY2_9CILI</name>
<reference evidence="2" key="1">
    <citation type="submission" date="2021-09" db="EMBL/GenBank/DDBJ databases">
        <authorList>
            <consortium name="AG Swart"/>
            <person name="Singh M."/>
            <person name="Singh A."/>
            <person name="Seah K."/>
            <person name="Emmerich C."/>
        </authorList>
    </citation>
    <scope>NUCLEOTIDE SEQUENCE</scope>
    <source>
        <strain evidence="2">ATCC30299</strain>
    </source>
</reference>
<comment type="caution">
    <text evidence="2">The sequence shown here is derived from an EMBL/GenBank/DDBJ whole genome shotgun (WGS) entry which is preliminary data.</text>
</comment>
<keyword evidence="3" id="KW-1185">Reference proteome</keyword>
<dbReference type="NCBIfam" id="TIGR01571">
    <property type="entry name" value="A_thal_Cys_rich"/>
    <property type="match status" value="1"/>
</dbReference>
<feature type="transmembrane region" description="Helical" evidence="1">
    <location>
        <begin position="44"/>
        <end position="61"/>
    </location>
</feature>
<evidence type="ECO:0000256" key="1">
    <source>
        <dbReference type="SAM" id="Phobius"/>
    </source>
</evidence>
<protein>
    <recommendedName>
        <fullName evidence="4">PLAC8 family protein</fullName>
    </recommendedName>
</protein>
<keyword evidence="1" id="KW-1133">Transmembrane helix</keyword>
<dbReference type="AlphaFoldDB" id="A0AAU9IFY2"/>
<accession>A0AAU9IFY2</accession>
<proteinExistence type="predicted"/>
<dbReference type="EMBL" id="CAJZBQ010000010">
    <property type="protein sequence ID" value="CAG9313351.1"/>
    <property type="molecule type" value="Genomic_DNA"/>
</dbReference>